<evidence type="ECO:0000313" key="1">
    <source>
        <dbReference type="EMBL" id="MBY3591246.1"/>
    </source>
</evidence>
<organism evidence="1 2">
    <name type="scientific">Rhizobium bangladeshense</name>
    <dbReference type="NCBI Taxonomy" id="1138189"/>
    <lineage>
        <taxon>Bacteria</taxon>
        <taxon>Pseudomonadati</taxon>
        <taxon>Pseudomonadota</taxon>
        <taxon>Alphaproteobacteria</taxon>
        <taxon>Hyphomicrobiales</taxon>
        <taxon>Rhizobiaceae</taxon>
        <taxon>Rhizobium/Agrobacterium group</taxon>
        <taxon>Rhizobium</taxon>
    </lineage>
</organism>
<comment type="caution">
    <text evidence="1">The sequence shown here is derived from an EMBL/GenBank/DDBJ whole genome shotgun (WGS) entry which is preliminary data.</text>
</comment>
<gene>
    <name evidence="1" type="ORF">HJA87_15340</name>
</gene>
<dbReference type="Proteomes" id="UP000720124">
    <property type="component" value="Unassembled WGS sequence"/>
</dbReference>
<dbReference type="EMBL" id="JABTXI010000005">
    <property type="protein sequence ID" value="MBY3591246.1"/>
    <property type="molecule type" value="Genomic_DNA"/>
</dbReference>
<proteinExistence type="predicted"/>
<sequence length="82" mass="8542">MYKGSIKHFAGPGCRMFLAMLTLPAPCATGSIDAGAMPVLGRALLTKLLSFSALIALAYCSGNVSSSAPALLRLSVRNLERT</sequence>
<reference evidence="1 2" key="1">
    <citation type="submission" date="2020-06" db="EMBL/GenBank/DDBJ databases">
        <title>Global-level population genomics: horizontal gene transfer, symbiosis and evolution in Rhizobia.</title>
        <authorList>
            <person name="Gai Y."/>
        </authorList>
    </citation>
    <scope>NUCLEOTIDE SEQUENCE [LARGE SCALE GENOMIC DNA]</scope>
    <source>
        <strain evidence="1 2">PLR6_1b</strain>
    </source>
</reference>
<accession>A0ABS7LID8</accession>
<dbReference type="RefSeq" id="WP_221093722.1">
    <property type="nucleotide sequence ID" value="NZ_JABDWX010000002.1"/>
</dbReference>
<evidence type="ECO:0000313" key="2">
    <source>
        <dbReference type="Proteomes" id="UP000720124"/>
    </source>
</evidence>
<protein>
    <submittedName>
        <fullName evidence="1">Uncharacterized protein</fullName>
    </submittedName>
</protein>
<name>A0ABS7LID8_9HYPH</name>
<keyword evidence="2" id="KW-1185">Reference proteome</keyword>